<dbReference type="eggNOG" id="ENOG502SDG0">
    <property type="taxonomic scope" value="Eukaryota"/>
</dbReference>
<evidence type="ECO:0000313" key="1">
    <source>
        <dbReference type="Ensembl" id="ENSOGAP00000017525.1"/>
    </source>
</evidence>
<protein>
    <submittedName>
        <fullName evidence="1">Chromosome 5 open reading frame 52</fullName>
    </submittedName>
</protein>
<reference evidence="2" key="1">
    <citation type="submission" date="2011-03" db="EMBL/GenBank/DDBJ databases">
        <title>Version 3 of the genome sequence of Otolemur garnettii (Bushbaby).</title>
        <authorList>
            <consortium name="The Broad Institute Genome Sequencing Platform"/>
            <person name="Di Palma F."/>
            <person name="Johnson J."/>
            <person name="Lander E.S."/>
            <person name="Lindblad-Toh K."/>
            <person name="Jaffe D.B."/>
            <person name="Gnerre S."/>
            <person name="MacCallum I."/>
            <person name="Przybylski D."/>
            <person name="Ribeiro F.J."/>
            <person name="Burton J.N."/>
            <person name="Walker B.J."/>
            <person name="Sharpe T."/>
            <person name="Hall G."/>
        </authorList>
    </citation>
    <scope>NUCLEOTIDE SEQUENCE [LARGE SCALE GENOMIC DNA]</scope>
</reference>
<dbReference type="Ensembl" id="ENSOGAT00000028950.1">
    <property type="protein sequence ID" value="ENSOGAP00000017525.1"/>
    <property type="gene ID" value="ENSOGAG00000024668.1"/>
</dbReference>
<dbReference type="AlphaFoldDB" id="H0XN34"/>
<dbReference type="EMBL" id="AAQR03184894">
    <property type="status" value="NOT_ANNOTATED_CDS"/>
    <property type="molecule type" value="Genomic_DNA"/>
</dbReference>
<dbReference type="PANTHER" id="PTHR35666:SF1">
    <property type="entry name" value="SIMILAR TO RIKEN CDNA 4921536K21"/>
    <property type="match status" value="1"/>
</dbReference>
<dbReference type="HOGENOM" id="CLU_116339_0_0_1"/>
<organism evidence="1 2">
    <name type="scientific">Otolemur garnettii</name>
    <name type="common">Small-eared galago</name>
    <name type="synonym">Garnett's greater bushbaby</name>
    <dbReference type="NCBI Taxonomy" id="30611"/>
    <lineage>
        <taxon>Eukaryota</taxon>
        <taxon>Metazoa</taxon>
        <taxon>Chordata</taxon>
        <taxon>Craniata</taxon>
        <taxon>Vertebrata</taxon>
        <taxon>Euteleostomi</taxon>
        <taxon>Mammalia</taxon>
        <taxon>Eutheria</taxon>
        <taxon>Euarchontoglires</taxon>
        <taxon>Primates</taxon>
        <taxon>Strepsirrhini</taxon>
        <taxon>Lorisiformes</taxon>
        <taxon>Galagidae</taxon>
        <taxon>Otolemur</taxon>
    </lineage>
</organism>
<dbReference type="OMA" id="SIMNCSE"/>
<keyword evidence="2" id="KW-1185">Reference proteome</keyword>
<sequence length="148" mass="16892">TTLPKRTSVTWDPGLSSDLGSAARSTGSSWAKLFPRDKFGGRLDTTAGVGPQVSFLRPRTAQTPVLFSIMNCSEASTKKFLPKSNLSRVIIRDNLSAQRIYEMEIRATDKTKKKMSHLYDHLKKKFMTDQLRKLGRWKRESMNIQHYL</sequence>
<dbReference type="Pfam" id="PF17666">
    <property type="entry name" value="DUF5528"/>
    <property type="match status" value="1"/>
</dbReference>
<accession>H0XN34</accession>
<evidence type="ECO:0000313" key="2">
    <source>
        <dbReference type="Proteomes" id="UP000005225"/>
    </source>
</evidence>
<dbReference type="InParanoid" id="H0XN34"/>
<dbReference type="InterPro" id="IPR038935">
    <property type="entry name" value="C5orf52"/>
</dbReference>
<dbReference type="Proteomes" id="UP000005225">
    <property type="component" value="Unassembled WGS sequence"/>
</dbReference>
<proteinExistence type="predicted"/>
<name>H0XN34_OTOGA</name>
<dbReference type="PANTHER" id="PTHR35666">
    <property type="entry name" value="SIMILAR TO RIKEN CDNA 4921536K21"/>
    <property type="match status" value="1"/>
</dbReference>
<reference evidence="1" key="3">
    <citation type="submission" date="2025-09" db="UniProtKB">
        <authorList>
            <consortium name="Ensembl"/>
        </authorList>
    </citation>
    <scope>IDENTIFICATION</scope>
</reference>
<dbReference type="GeneTree" id="ENSGT00390000011578"/>
<reference evidence="1" key="2">
    <citation type="submission" date="2025-08" db="UniProtKB">
        <authorList>
            <consortium name="Ensembl"/>
        </authorList>
    </citation>
    <scope>IDENTIFICATION</scope>
</reference>